<reference evidence="1 2" key="1">
    <citation type="journal article" date="2018" name="J. Microbiol.">
        <title>Leifsonia flava sp. nov., a novel actinobacterium isolated from the rhizosphere of Aquilegia viridiflora.</title>
        <authorList>
            <person name="Cai Y."/>
            <person name="Tao W.Z."/>
            <person name="Ma Y.J."/>
            <person name="Cheng J."/>
            <person name="Zhang M.Y."/>
            <person name="Zhang Y.X."/>
        </authorList>
    </citation>
    <scope>NUCLEOTIDE SEQUENCE [LARGE SCALE GENOMIC DNA]</scope>
    <source>
        <strain evidence="1 2">SYP-B2174</strain>
    </source>
</reference>
<evidence type="ECO:0000313" key="1">
    <source>
        <dbReference type="EMBL" id="TFV98132.1"/>
    </source>
</evidence>
<dbReference type="InterPro" id="IPR036188">
    <property type="entry name" value="FAD/NAD-bd_sf"/>
</dbReference>
<organism evidence="1 2">
    <name type="scientific">Orlajensenia leifsoniae</name>
    <dbReference type="NCBI Taxonomy" id="2561933"/>
    <lineage>
        <taxon>Bacteria</taxon>
        <taxon>Bacillati</taxon>
        <taxon>Actinomycetota</taxon>
        <taxon>Actinomycetes</taxon>
        <taxon>Micrococcales</taxon>
        <taxon>Microbacteriaceae</taxon>
        <taxon>Orlajensenia</taxon>
    </lineage>
</organism>
<dbReference type="RefSeq" id="WP_135120135.1">
    <property type="nucleotide sequence ID" value="NZ_SPQZ01000003.1"/>
</dbReference>
<keyword evidence="2" id="KW-1185">Reference proteome</keyword>
<dbReference type="EMBL" id="SPQZ01000003">
    <property type="protein sequence ID" value="TFV98132.1"/>
    <property type="molecule type" value="Genomic_DNA"/>
</dbReference>
<dbReference type="Pfam" id="PF13450">
    <property type="entry name" value="NAD_binding_8"/>
    <property type="match status" value="1"/>
</dbReference>
<dbReference type="PANTHER" id="PTHR10668:SF103">
    <property type="entry name" value="PYRIDINE NUCLEOTIDE-DISULFIDE OXIDOREDUCTASE DOMAIN-CONTAINING PROTEIN 2"/>
    <property type="match status" value="1"/>
</dbReference>
<comment type="caution">
    <text evidence="1">The sequence shown here is derived from an EMBL/GenBank/DDBJ whole genome shotgun (WGS) entry which is preliminary data.</text>
</comment>
<dbReference type="Proteomes" id="UP000298127">
    <property type="component" value="Unassembled WGS sequence"/>
</dbReference>
<protein>
    <submittedName>
        <fullName evidence="1">NAD(P)/FAD-dependent oxidoreductase</fullName>
    </submittedName>
</protein>
<dbReference type="Gene3D" id="3.50.50.60">
    <property type="entry name" value="FAD/NAD(P)-binding domain"/>
    <property type="match status" value="2"/>
</dbReference>
<name>A0A4Y9R2D3_9MICO</name>
<evidence type="ECO:0000313" key="2">
    <source>
        <dbReference type="Proteomes" id="UP000298127"/>
    </source>
</evidence>
<sequence>MSSDAAASAANDASHDIVIIGGGHNGLVAAAYLAQAGRSVLVLERDDHVGGAAISAQAFAGIDARLSRYSYLVSLLPARIIEELGLDIGLVRRRFSSYTPDPRHPERGLLVDNADAAATRASFAAIGAEADADAWNAFYADTAAVARALFPTVLEPLPTRSEARRLVDDAVWKQIFERPLDEAISARFSDDLVRGVVATDGLIGTFTALDDASLDANRCFLYHVIGNGTGDWDVPIGGMGAVSGELERAARAAGARIVTGAEVTAVSPDGRVRYSFDGADHEVGGESLLVNVAPVVLQRLLGESTAELPAPGGAQVKVNLLLSRLPRLRDATVSAEAAFGGTFHINELYTQLGDAYEAAAGGGIPQPLPCEIYCHSLSDPSILSPELAASGAHTLTVFGLHVPHRLVTEENNDELRARLQDAVLASLNSVLAEPIEDVIMTDAEGRPCIETKTTLDIERAVNMPGGNIFHGPLSWPFLEDDDPRGTVAERWGVATAHPRILLCGSGARRGGAVSGIGGHNAAMAVLEDLHAR</sequence>
<dbReference type="SUPFAM" id="SSF51905">
    <property type="entry name" value="FAD/NAD(P)-binding domain"/>
    <property type="match status" value="1"/>
</dbReference>
<dbReference type="GO" id="GO:0005829">
    <property type="term" value="C:cytosol"/>
    <property type="evidence" value="ECO:0007669"/>
    <property type="project" value="TreeGrafter"/>
</dbReference>
<accession>A0A4Y9R2D3</accession>
<dbReference type="AlphaFoldDB" id="A0A4Y9R2D3"/>
<dbReference type="PANTHER" id="PTHR10668">
    <property type="entry name" value="PHYTOENE DEHYDROGENASE"/>
    <property type="match status" value="1"/>
</dbReference>
<proteinExistence type="predicted"/>
<gene>
    <name evidence="1" type="ORF">E4M00_08880</name>
</gene>